<feature type="transmembrane region" description="Helical" evidence="1">
    <location>
        <begin position="73"/>
        <end position="94"/>
    </location>
</feature>
<dbReference type="EMBL" id="CP042301">
    <property type="protein sequence ID" value="QDZ01146.1"/>
    <property type="molecule type" value="Genomic_DNA"/>
</dbReference>
<evidence type="ECO:0000313" key="2">
    <source>
        <dbReference type="EMBL" id="QDZ01146.1"/>
    </source>
</evidence>
<feature type="transmembrane region" description="Helical" evidence="1">
    <location>
        <begin position="44"/>
        <end position="61"/>
    </location>
</feature>
<organism evidence="2 3">
    <name type="scientific">Nitratireductor mangrovi</name>
    <dbReference type="NCBI Taxonomy" id="2599600"/>
    <lineage>
        <taxon>Bacteria</taxon>
        <taxon>Pseudomonadati</taxon>
        <taxon>Pseudomonadota</taxon>
        <taxon>Alphaproteobacteria</taxon>
        <taxon>Hyphomicrobiales</taxon>
        <taxon>Phyllobacteriaceae</taxon>
        <taxon>Nitratireductor</taxon>
    </lineage>
</organism>
<evidence type="ECO:0000313" key="3">
    <source>
        <dbReference type="Proteomes" id="UP000321389"/>
    </source>
</evidence>
<dbReference type="OrthoDB" id="7570420at2"/>
<accession>A0A5B8KZX8</accession>
<proteinExistence type="predicted"/>
<reference evidence="2" key="1">
    <citation type="submission" date="2020-04" db="EMBL/GenBank/DDBJ databases">
        <title>Nitratireductor sp. nov. isolated from mangrove soil.</title>
        <authorList>
            <person name="Ye Y."/>
        </authorList>
    </citation>
    <scope>NUCLEOTIDE SEQUENCE</scope>
    <source>
        <strain evidence="2">SY7</strain>
    </source>
</reference>
<dbReference type="RefSeq" id="WP_146299791.1">
    <property type="nucleotide sequence ID" value="NZ_CP042301.2"/>
</dbReference>
<dbReference type="AlphaFoldDB" id="A0A5B8KZX8"/>
<keyword evidence="1" id="KW-0812">Transmembrane</keyword>
<dbReference type="Proteomes" id="UP000321389">
    <property type="component" value="Chromosome"/>
</dbReference>
<feature type="transmembrane region" description="Helical" evidence="1">
    <location>
        <begin position="100"/>
        <end position="122"/>
    </location>
</feature>
<gene>
    <name evidence="2" type="ORF">FQ775_12580</name>
</gene>
<keyword evidence="1" id="KW-1133">Transmembrane helix</keyword>
<protein>
    <submittedName>
        <fullName evidence="2">Uncharacterized protein</fullName>
    </submittedName>
</protein>
<evidence type="ECO:0000256" key="1">
    <source>
        <dbReference type="SAM" id="Phobius"/>
    </source>
</evidence>
<sequence length="133" mass="13614">MTVAITPFLRNALYLDAAVSGAAAVLMAAGAGLLAPFLALPQPLLFWAGIVLFPFVGMLIATARRQDAARLVLIDIIALNALWVAASFAILVTGMVEPNLLGIAFVAAQAIAVAAFAVLQLAGLRSATTARAA</sequence>
<feature type="transmembrane region" description="Helical" evidence="1">
    <location>
        <begin position="12"/>
        <end position="38"/>
    </location>
</feature>
<name>A0A5B8KZX8_9HYPH</name>
<dbReference type="KEGG" id="niy:FQ775_12580"/>
<keyword evidence="1" id="KW-0472">Membrane</keyword>
<keyword evidence="3" id="KW-1185">Reference proteome</keyword>